<gene>
    <name evidence="2" type="ORF">N7509_010725</name>
</gene>
<dbReference type="Proteomes" id="UP001147747">
    <property type="component" value="Unassembled WGS sequence"/>
</dbReference>
<name>A0A9W9VS34_9EURO</name>
<dbReference type="Pfam" id="PF19271">
    <property type="entry name" value="Nis1"/>
    <property type="match status" value="1"/>
</dbReference>
<keyword evidence="3" id="KW-1185">Reference proteome</keyword>
<accession>A0A9W9VS34</accession>
<dbReference type="RefSeq" id="XP_056485982.1">
    <property type="nucleotide sequence ID" value="XM_056635362.1"/>
</dbReference>
<comment type="caution">
    <text evidence="2">The sequence shown here is derived from an EMBL/GenBank/DDBJ whole genome shotgun (WGS) entry which is preliminary data.</text>
</comment>
<reference evidence="2" key="1">
    <citation type="submission" date="2022-12" db="EMBL/GenBank/DDBJ databases">
        <authorList>
            <person name="Petersen C."/>
        </authorList>
    </citation>
    <scope>NUCLEOTIDE SEQUENCE</scope>
    <source>
        <strain evidence="2">IBT 29677</strain>
    </source>
</reference>
<reference evidence="2" key="2">
    <citation type="journal article" date="2023" name="IMA Fungus">
        <title>Comparative genomic study of the Penicillium genus elucidates a diverse pangenome and 15 lateral gene transfer events.</title>
        <authorList>
            <person name="Petersen C."/>
            <person name="Sorensen T."/>
            <person name="Nielsen M.R."/>
            <person name="Sondergaard T.E."/>
            <person name="Sorensen J.L."/>
            <person name="Fitzpatrick D.A."/>
            <person name="Frisvad J.C."/>
            <person name="Nielsen K.L."/>
        </authorList>
    </citation>
    <scope>NUCLEOTIDE SEQUENCE</scope>
    <source>
        <strain evidence="2">IBT 29677</strain>
    </source>
</reference>
<keyword evidence="1" id="KW-0732">Signal</keyword>
<evidence type="ECO:0000256" key="1">
    <source>
        <dbReference type="SAM" id="SignalP"/>
    </source>
</evidence>
<dbReference type="InterPro" id="IPR045469">
    <property type="entry name" value="Nis1"/>
</dbReference>
<sequence length="138" mass="14491">MKFLVSLAAIASVALAQNAGIGYPAEGQKLEAGSDTVVQIQRPNSLTGSTELSVAIGISSCASSPCMAPTDTMGTILYHGDFKPVYHESSAPPYENFTVTIPSSIKDGKAQINIAHFALVGAGNYPYLETLNRTVEIN</sequence>
<dbReference type="GeneID" id="81374342"/>
<evidence type="ECO:0000313" key="3">
    <source>
        <dbReference type="Proteomes" id="UP001147747"/>
    </source>
</evidence>
<feature type="signal peptide" evidence="1">
    <location>
        <begin position="1"/>
        <end position="16"/>
    </location>
</feature>
<evidence type="ECO:0000313" key="2">
    <source>
        <dbReference type="EMBL" id="KAJ5388184.1"/>
    </source>
</evidence>
<protein>
    <submittedName>
        <fullName evidence="2">Uncharacterized protein</fullName>
    </submittedName>
</protein>
<proteinExistence type="predicted"/>
<feature type="chain" id="PRO_5040790033" evidence="1">
    <location>
        <begin position="17"/>
        <end position="138"/>
    </location>
</feature>
<dbReference type="AlphaFoldDB" id="A0A9W9VS34"/>
<dbReference type="OrthoDB" id="2841294at2759"/>
<organism evidence="2 3">
    <name type="scientific">Penicillium cosmopolitanum</name>
    <dbReference type="NCBI Taxonomy" id="1131564"/>
    <lineage>
        <taxon>Eukaryota</taxon>
        <taxon>Fungi</taxon>
        <taxon>Dikarya</taxon>
        <taxon>Ascomycota</taxon>
        <taxon>Pezizomycotina</taxon>
        <taxon>Eurotiomycetes</taxon>
        <taxon>Eurotiomycetidae</taxon>
        <taxon>Eurotiales</taxon>
        <taxon>Aspergillaceae</taxon>
        <taxon>Penicillium</taxon>
    </lineage>
</organism>
<dbReference type="EMBL" id="JAPZBU010000009">
    <property type="protein sequence ID" value="KAJ5388184.1"/>
    <property type="molecule type" value="Genomic_DNA"/>
</dbReference>